<feature type="domain" description="Radical SAM core" evidence="5">
    <location>
        <begin position="22"/>
        <end position="130"/>
    </location>
</feature>
<keyword evidence="2" id="KW-0479">Metal-binding</keyword>
<dbReference type="GO" id="GO:0051536">
    <property type="term" value="F:iron-sulfur cluster binding"/>
    <property type="evidence" value="ECO:0007669"/>
    <property type="project" value="UniProtKB-KW"/>
</dbReference>
<proteinExistence type="predicted"/>
<name>A0A0F9D4C4_9ZZZZ</name>
<evidence type="ECO:0000256" key="2">
    <source>
        <dbReference type="ARBA" id="ARBA00022723"/>
    </source>
</evidence>
<protein>
    <recommendedName>
        <fullName evidence="5">Radical SAM core domain-containing protein</fullName>
    </recommendedName>
</protein>
<sequence length="130" mass="15337">MSGYLEELELPHFHLWKRTEEKRIPLSAEIELTERCNNNCVHCYINLAANDEEARKRELSFREIRDIVDETVQMGCFWWLITGGEPLVREDFVDIYLYLKKKGLLTSVFTNATLITPELVSLFKKYPHQS</sequence>
<keyword evidence="3" id="KW-0408">Iron</keyword>
<accession>A0A0F9D4C4</accession>
<dbReference type="PANTHER" id="PTHR11228">
    <property type="entry name" value="RADICAL SAM DOMAIN PROTEIN"/>
    <property type="match status" value="1"/>
</dbReference>
<evidence type="ECO:0000256" key="4">
    <source>
        <dbReference type="ARBA" id="ARBA00023014"/>
    </source>
</evidence>
<dbReference type="PANTHER" id="PTHR11228:SF7">
    <property type="entry name" value="PQQA PEPTIDE CYCLASE"/>
    <property type="match status" value="1"/>
</dbReference>
<comment type="caution">
    <text evidence="6">The sequence shown here is derived from an EMBL/GenBank/DDBJ whole genome shotgun (WGS) entry which is preliminary data.</text>
</comment>
<evidence type="ECO:0000256" key="1">
    <source>
        <dbReference type="ARBA" id="ARBA00022691"/>
    </source>
</evidence>
<dbReference type="InterPro" id="IPR013785">
    <property type="entry name" value="Aldolase_TIM"/>
</dbReference>
<organism evidence="6">
    <name type="scientific">marine sediment metagenome</name>
    <dbReference type="NCBI Taxonomy" id="412755"/>
    <lineage>
        <taxon>unclassified sequences</taxon>
        <taxon>metagenomes</taxon>
        <taxon>ecological metagenomes</taxon>
    </lineage>
</organism>
<dbReference type="Gene3D" id="3.20.20.70">
    <property type="entry name" value="Aldolase class I"/>
    <property type="match status" value="1"/>
</dbReference>
<dbReference type="SUPFAM" id="SSF102114">
    <property type="entry name" value="Radical SAM enzymes"/>
    <property type="match status" value="1"/>
</dbReference>
<dbReference type="InterPro" id="IPR007197">
    <property type="entry name" value="rSAM"/>
</dbReference>
<dbReference type="EMBL" id="LAZR01043501">
    <property type="protein sequence ID" value="KKL06923.1"/>
    <property type="molecule type" value="Genomic_DNA"/>
</dbReference>
<dbReference type="GO" id="GO:0046872">
    <property type="term" value="F:metal ion binding"/>
    <property type="evidence" value="ECO:0007669"/>
    <property type="project" value="UniProtKB-KW"/>
</dbReference>
<keyword evidence="4" id="KW-0411">Iron-sulfur</keyword>
<gene>
    <name evidence="6" type="ORF">LCGC14_2591200</name>
</gene>
<dbReference type="PROSITE" id="PS51918">
    <property type="entry name" value="RADICAL_SAM"/>
    <property type="match status" value="1"/>
</dbReference>
<dbReference type="CDD" id="cd01335">
    <property type="entry name" value="Radical_SAM"/>
    <property type="match status" value="1"/>
</dbReference>
<dbReference type="AlphaFoldDB" id="A0A0F9D4C4"/>
<dbReference type="GO" id="GO:0003824">
    <property type="term" value="F:catalytic activity"/>
    <property type="evidence" value="ECO:0007669"/>
    <property type="project" value="InterPro"/>
</dbReference>
<evidence type="ECO:0000259" key="5">
    <source>
        <dbReference type="PROSITE" id="PS51918"/>
    </source>
</evidence>
<dbReference type="InterPro" id="IPR058240">
    <property type="entry name" value="rSAM_sf"/>
</dbReference>
<evidence type="ECO:0000256" key="3">
    <source>
        <dbReference type="ARBA" id="ARBA00023004"/>
    </source>
</evidence>
<dbReference type="InterPro" id="IPR050377">
    <property type="entry name" value="Radical_SAM_PqqE_MftC-like"/>
</dbReference>
<dbReference type="SFLD" id="SFLDS00029">
    <property type="entry name" value="Radical_SAM"/>
    <property type="match status" value="1"/>
</dbReference>
<dbReference type="SFLD" id="SFLDG01067">
    <property type="entry name" value="SPASM/twitch_domain_containing"/>
    <property type="match status" value="1"/>
</dbReference>
<keyword evidence="1" id="KW-0949">S-adenosyl-L-methionine</keyword>
<dbReference type="Pfam" id="PF04055">
    <property type="entry name" value="Radical_SAM"/>
    <property type="match status" value="1"/>
</dbReference>
<evidence type="ECO:0000313" key="6">
    <source>
        <dbReference type="EMBL" id="KKL06923.1"/>
    </source>
</evidence>
<reference evidence="6" key="1">
    <citation type="journal article" date="2015" name="Nature">
        <title>Complex archaea that bridge the gap between prokaryotes and eukaryotes.</title>
        <authorList>
            <person name="Spang A."/>
            <person name="Saw J.H."/>
            <person name="Jorgensen S.L."/>
            <person name="Zaremba-Niedzwiedzka K."/>
            <person name="Martijn J."/>
            <person name="Lind A.E."/>
            <person name="van Eijk R."/>
            <person name="Schleper C."/>
            <person name="Guy L."/>
            <person name="Ettema T.J."/>
        </authorList>
    </citation>
    <scope>NUCLEOTIDE SEQUENCE</scope>
</reference>